<evidence type="ECO:0000313" key="2">
    <source>
        <dbReference type="Proteomes" id="UP000444318"/>
    </source>
</evidence>
<accession>A0A843S7B5</accession>
<sequence>MPALRRCIDCRITSTLPGYQQWFRHTWLREGNTPLRVMRQAGAHRPTMSLSWFLPSGHARIIKGRP</sequence>
<dbReference type="AlphaFoldDB" id="A0A843S7B5"/>
<comment type="caution">
    <text evidence="1">The sequence shown here is derived from an EMBL/GenBank/DDBJ whole genome shotgun (WGS) entry which is preliminary data.</text>
</comment>
<name>A0A843S7B5_9BURK</name>
<organism evidence="1 2">
    <name type="scientific">Rugamonas rivuli</name>
    <dbReference type="NCBI Taxonomy" id="2743358"/>
    <lineage>
        <taxon>Bacteria</taxon>
        <taxon>Pseudomonadati</taxon>
        <taxon>Pseudomonadota</taxon>
        <taxon>Betaproteobacteria</taxon>
        <taxon>Burkholderiales</taxon>
        <taxon>Oxalobacteraceae</taxon>
        <taxon>Telluria group</taxon>
        <taxon>Rugamonas</taxon>
    </lineage>
</organism>
<proteinExistence type="predicted"/>
<evidence type="ECO:0000313" key="1">
    <source>
        <dbReference type="EMBL" id="MQA20099.1"/>
    </source>
</evidence>
<protein>
    <submittedName>
        <fullName evidence="1">Uncharacterized protein</fullName>
    </submittedName>
</protein>
<dbReference type="Proteomes" id="UP000444318">
    <property type="component" value="Unassembled WGS sequence"/>
</dbReference>
<gene>
    <name evidence="1" type="ORF">GEV01_11325</name>
</gene>
<reference evidence="1 2" key="1">
    <citation type="submission" date="2019-10" db="EMBL/GenBank/DDBJ databases">
        <title>Two novel species isolated from a subtropical stream in China.</title>
        <authorList>
            <person name="Lu H."/>
        </authorList>
    </citation>
    <scope>NUCLEOTIDE SEQUENCE [LARGE SCALE GENOMIC DNA]</scope>
    <source>
        <strain evidence="1 2">FT103W</strain>
    </source>
</reference>
<keyword evidence="2" id="KW-1185">Reference proteome</keyword>
<dbReference type="EMBL" id="WHUF01000003">
    <property type="protein sequence ID" value="MQA20099.1"/>
    <property type="molecule type" value="Genomic_DNA"/>
</dbReference>